<dbReference type="AlphaFoldDB" id="A0A0A8ZE32"/>
<dbReference type="EMBL" id="GBRH01260261">
    <property type="protein sequence ID" value="JAD37634.1"/>
    <property type="molecule type" value="Transcribed_RNA"/>
</dbReference>
<proteinExistence type="predicted"/>
<accession>A0A0A8ZE32</accession>
<evidence type="ECO:0000313" key="2">
    <source>
        <dbReference type="EMBL" id="JAD37634.1"/>
    </source>
</evidence>
<evidence type="ECO:0000256" key="1">
    <source>
        <dbReference type="SAM" id="MobiDB-lite"/>
    </source>
</evidence>
<reference evidence="2" key="1">
    <citation type="submission" date="2014-09" db="EMBL/GenBank/DDBJ databases">
        <authorList>
            <person name="Magalhaes I.L.F."/>
            <person name="Oliveira U."/>
            <person name="Santos F.R."/>
            <person name="Vidigal T.H.D.A."/>
            <person name="Brescovit A.D."/>
            <person name="Santos A.J."/>
        </authorList>
    </citation>
    <scope>NUCLEOTIDE SEQUENCE</scope>
    <source>
        <tissue evidence="2">Shoot tissue taken approximately 20 cm above the soil surface</tissue>
    </source>
</reference>
<organism evidence="2">
    <name type="scientific">Arundo donax</name>
    <name type="common">Giant reed</name>
    <name type="synonym">Donax arundinaceus</name>
    <dbReference type="NCBI Taxonomy" id="35708"/>
    <lineage>
        <taxon>Eukaryota</taxon>
        <taxon>Viridiplantae</taxon>
        <taxon>Streptophyta</taxon>
        <taxon>Embryophyta</taxon>
        <taxon>Tracheophyta</taxon>
        <taxon>Spermatophyta</taxon>
        <taxon>Magnoliopsida</taxon>
        <taxon>Liliopsida</taxon>
        <taxon>Poales</taxon>
        <taxon>Poaceae</taxon>
        <taxon>PACMAD clade</taxon>
        <taxon>Arundinoideae</taxon>
        <taxon>Arundineae</taxon>
        <taxon>Arundo</taxon>
    </lineage>
</organism>
<feature type="region of interest" description="Disordered" evidence="1">
    <location>
        <begin position="10"/>
        <end position="33"/>
    </location>
</feature>
<protein>
    <submittedName>
        <fullName evidence="2">Uncharacterized protein</fullName>
    </submittedName>
</protein>
<sequence>MNCVISAAMQQGKTGLSAPKDLEHTTKPSLTIH</sequence>
<reference evidence="2" key="2">
    <citation type="journal article" date="2015" name="Data Brief">
        <title>Shoot transcriptome of the giant reed, Arundo donax.</title>
        <authorList>
            <person name="Barrero R.A."/>
            <person name="Guerrero F.D."/>
            <person name="Moolhuijzen P."/>
            <person name="Goolsby J.A."/>
            <person name="Tidwell J."/>
            <person name="Bellgard S.E."/>
            <person name="Bellgard M.I."/>
        </authorList>
    </citation>
    <scope>NUCLEOTIDE SEQUENCE</scope>
    <source>
        <tissue evidence="2">Shoot tissue taken approximately 20 cm above the soil surface</tissue>
    </source>
</reference>
<name>A0A0A8ZE32_ARUDO</name>